<dbReference type="Proteomes" id="UP000054516">
    <property type="component" value="Unassembled WGS sequence"/>
</dbReference>
<sequence>MQWGMRGSVGWLYNTQYRYRISVNECPSPNASLVLYAFGPLAAKCPSRAPARGRVWNRSSSHARPGVSQAQGGS</sequence>
<protein>
    <submittedName>
        <fullName evidence="1">Uncharacterized protein</fullName>
    </submittedName>
</protein>
<dbReference type="AlphaFoldDB" id="A0A1S8A622"/>
<reference evidence="1" key="1">
    <citation type="submission" date="2016-03" db="EMBL/GenBank/DDBJ databases">
        <title>Draft genome sequence of Rosellinia necatrix.</title>
        <authorList>
            <person name="Kanematsu S."/>
        </authorList>
    </citation>
    <scope>NUCLEOTIDE SEQUENCE [LARGE SCALE GENOMIC DNA]</scope>
    <source>
        <strain evidence="1">W97</strain>
    </source>
</reference>
<gene>
    <name evidence="1" type="ORF">SAMD00023353_0801610</name>
</gene>
<proteinExistence type="predicted"/>
<dbReference type="EMBL" id="DF977453">
    <property type="protein sequence ID" value="GAW25537.1"/>
    <property type="molecule type" value="Genomic_DNA"/>
</dbReference>
<keyword evidence="2" id="KW-1185">Reference proteome</keyword>
<name>A0A1S8A622_ROSNE</name>
<accession>A0A1S8A622</accession>
<organism evidence="1">
    <name type="scientific">Rosellinia necatrix</name>
    <name type="common">White root-rot fungus</name>
    <dbReference type="NCBI Taxonomy" id="77044"/>
    <lineage>
        <taxon>Eukaryota</taxon>
        <taxon>Fungi</taxon>
        <taxon>Dikarya</taxon>
        <taxon>Ascomycota</taxon>
        <taxon>Pezizomycotina</taxon>
        <taxon>Sordariomycetes</taxon>
        <taxon>Xylariomycetidae</taxon>
        <taxon>Xylariales</taxon>
        <taxon>Xylariaceae</taxon>
        <taxon>Rosellinia</taxon>
    </lineage>
</organism>
<evidence type="ECO:0000313" key="2">
    <source>
        <dbReference type="Proteomes" id="UP000054516"/>
    </source>
</evidence>
<evidence type="ECO:0000313" key="1">
    <source>
        <dbReference type="EMBL" id="GAW25537.1"/>
    </source>
</evidence>